<name>A0A423UFH0_9BIFI</name>
<feature type="compositionally biased region" description="Polar residues" evidence="1">
    <location>
        <begin position="432"/>
        <end position="442"/>
    </location>
</feature>
<dbReference type="AlphaFoldDB" id="A0A423UFH0"/>
<feature type="region of interest" description="Disordered" evidence="1">
    <location>
        <begin position="176"/>
        <end position="215"/>
    </location>
</feature>
<feature type="compositionally biased region" description="Low complexity" evidence="1">
    <location>
        <begin position="137"/>
        <end position="159"/>
    </location>
</feature>
<dbReference type="SUPFAM" id="SSF53822">
    <property type="entry name" value="Periplasmic binding protein-like I"/>
    <property type="match status" value="1"/>
</dbReference>
<feature type="region of interest" description="Disordered" evidence="1">
    <location>
        <begin position="115"/>
        <end position="159"/>
    </location>
</feature>
<dbReference type="PROSITE" id="PS51257">
    <property type="entry name" value="PROKAR_LIPOPROTEIN"/>
    <property type="match status" value="1"/>
</dbReference>
<feature type="compositionally biased region" description="Polar residues" evidence="1">
    <location>
        <begin position="120"/>
        <end position="132"/>
    </location>
</feature>
<dbReference type="RefSeq" id="WP_123644643.1">
    <property type="nucleotide sequence ID" value="NZ_QRAJ01000002.1"/>
</dbReference>
<gene>
    <name evidence="3" type="ORF">BMONG18_0621</name>
</gene>
<feature type="signal peptide" evidence="2">
    <location>
        <begin position="1"/>
        <end position="27"/>
    </location>
</feature>
<comment type="caution">
    <text evidence="3">The sequence shown here is derived from an EMBL/GenBank/DDBJ whole genome shotgun (WGS) entry which is preliminary data.</text>
</comment>
<feature type="compositionally biased region" description="Low complexity" evidence="1">
    <location>
        <begin position="193"/>
        <end position="215"/>
    </location>
</feature>
<organism evidence="3 4">
    <name type="scientific">Bifidobacterium mongoliense</name>
    <dbReference type="NCBI Taxonomy" id="518643"/>
    <lineage>
        <taxon>Bacteria</taxon>
        <taxon>Bacillati</taxon>
        <taxon>Actinomycetota</taxon>
        <taxon>Actinomycetes</taxon>
        <taxon>Bifidobacteriales</taxon>
        <taxon>Bifidobacteriaceae</taxon>
        <taxon>Bifidobacterium</taxon>
    </lineage>
</organism>
<reference evidence="3 4" key="1">
    <citation type="submission" date="2018-07" db="EMBL/GenBank/DDBJ databases">
        <title>The role of parmesan cheese in vectoring bovine microbiota.</title>
        <authorList>
            <person name="Lugli G.A."/>
            <person name="Milani C."/>
        </authorList>
    </citation>
    <scope>NUCLEOTIDE SEQUENCE [LARGE SCALE GENOMIC DNA]</scope>
    <source>
        <strain evidence="3 4">BMONG18</strain>
    </source>
</reference>
<dbReference type="EMBL" id="QRAJ01000002">
    <property type="protein sequence ID" value="ROT87454.1"/>
    <property type="molecule type" value="Genomic_DNA"/>
</dbReference>
<accession>A0A423UFH0</accession>
<evidence type="ECO:0000256" key="2">
    <source>
        <dbReference type="SAM" id="SignalP"/>
    </source>
</evidence>
<dbReference type="Gene3D" id="3.40.50.2300">
    <property type="match status" value="3"/>
</dbReference>
<dbReference type="InterPro" id="IPR028082">
    <property type="entry name" value="Peripla_BP_I"/>
</dbReference>
<protein>
    <recommendedName>
        <fullName evidence="5">Xylose ABC transporter</fullName>
    </recommendedName>
</protein>
<keyword evidence="2" id="KW-0732">Signal</keyword>
<evidence type="ECO:0000313" key="4">
    <source>
        <dbReference type="Proteomes" id="UP000285266"/>
    </source>
</evidence>
<evidence type="ECO:0008006" key="5">
    <source>
        <dbReference type="Google" id="ProtNLM"/>
    </source>
</evidence>
<feature type="region of interest" description="Disordered" evidence="1">
    <location>
        <begin position="420"/>
        <end position="449"/>
    </location>
</feature>
<feature type="chain" id="PRO_5019150846" description="Xylose ABC transporter" evidence="2">
    <location>
        <begin position="28"/>
        <end position="549"/>
    </location>
</feature>
<sequence>MAVLRTHLAQGIMGALLAITLSTGASACSGNAPSPSASGNAHDGAGSGTVAIFVPSDGLTISQHTPLSKWAKLVPAITTALEHEGMRSNAISTTTSSSLDTQSHDIQDFVVGAVSGDAGTHQSPSADTSSPTHAPDSPSGSGRSSTSSQSSTAQPTTLVVAPVVPVQATTRQYGDYTSHPLTWSTADTDDTSPSDNSADTDTTQQSRQARLSQAQAGRRLVSALNLARESGMHIMVLANPIQGFTPDIFVQMSTARQIGAMQARQMVTKLDLDKVTSRNPKEIEILLPYASDDDDAEGSSDRFAQESFSGLWSVLAPYVKSGRVTSPSGKLERSTSQGDWRRFTFSAQDSDAITDEVDHRLSMSSRSGTHTRVDGIIAMNDFVASGVVKELEALKYTGSSADVNPSISVSGIVNNLVGKRDLNRSSVPKPPRQSTDAGSGNDASEEKVNSRWPIVTGYGAYTDSLPQIVNGKQWMTGTEPRTALANDIAGACTWMNAGNSAASFAPSSTMSIDGVRTRTITQTPVAVSAANLKRELIDTGYISMADAGL</sequence>
<proteinExistence type="predicted"/>
<evidence type="ECO:0000313" key="3">
    <source>
        <dbReference type="EMBL" id="ROT87454.1"/>
    </source>
</evidence>
<evidence type="ECO:0000256" key="1">
    <source>
        <dbReference type="SAM" id="MobiDB-lite"/>
    </source>
</evidence>
<dbReference type="Proteomes" id="UP000285266">
    <property type="component" value="Unassembled WGS sequence"/>
</dbReference>